<evidence type="ECO:0000256" key="4">
    <source>
        <dbReference type="SAM" id="Coils"/>
    </source>
</evidence>
<name>A0A8C6SR13_9GOBI</name>
<comment type="subcellular location">
    <subcellularLocation>
        <location evidence="1">Secreted</location>
    </subcellularLocation>
</comment>
<dbReference type="InterPro" id="IPR008983">
    <property type="entry name" value="Tumour_necrosis_fac-like_dom"/>
</dbReference>
<evidence type="ECO:0000259" key="6">
    <source>
        <dbReference type="PROSITE" id="PS50871"/>
    </source>
</evidence>
<organism evidence="7 8">
    <name type="scientific">Neogobius melanostomus</name>
    <name type="common">round goby</name>
    <dbReference type="NCBI Taxonomy" id="47308"/>
    <lineage>
        <taxon>Eukaryota</taxon>
        <taxon>Metazoa</taxon>
        <taxon>Chordata</taxon>
        <taxon>Craniata</taxon>
        <taxon>Vertebrata</taxon>
        <taxon>Euteleostomi</taxon>
        <taxon>Actinopterygii</taxon>
        <taxon>Neopterygii</taxon>
        <taxon>Teleostei</taxon>
        <taxon>Neoteleostei</taxon>
        <taxon>Acanthomorphata</taxon>
        <taxon>Gobiaria</taxon>
        <taxon>Gobiiformes</taxon>
        <taxon>Gobioidei</taxon>
        <taxon>Gobiidae</taxon>
        <taxon>Benthophilinae</taxon>
        <taxon>Neogobiini</taxon>
        <taxon>Neogobius</taxon>
    </lineage>
</organism>
<dbReference type="InterPro" id="IPR001073">
    <property type="entry name" value="C1q_dom"/>
</dbReference>
<accession>A0A8C6SR13</accession>
<dbReference type="PANTHER" id="PTHR22923">
    <property type="entry name" value="CEREBELLIN-RELATED"/>
    <property type="match status" value="1"/>
</dbReference>
<dbReference type="Gene3D" id="2.60.120.40">
    <property type="match status" value="1"/>
</dbReference>
<dbReference type="Proteomes" id="UP000694523">
    <property type="component" value="Unplaced"/>
</dbReference>
<dbReference type="GO" id="GO:0005576">
    <property type="term" value="C:extracellular region"/>
    <property type="evidence" value="ECO:0007669"/>
    <property type="project" value="UniProtKB-SubCell"/>
</dbReference>
<feature type="signal peptide" evidence="5">
    <location>
        <begin position="1"/>
        <end position="17"/>
    </location>
</feature>
<evidence type="ECO:0000256" key="3">
    <source>
        <dbReference type="ARBA" id="ARBA00022729"/>
    </source>
</evidence>
<dbReference type="PRINTS" id="PR00007">
    <property type="entry name" value="COMPLEMNTC1Q"/>
</dbReference>
<evidence type="ECO:0000256" key="2">
    <source>
        <dbReference type="ARBA" id="ARBA00022525"/>
    </source>
</evidence>
<protein>
    <recommendedName>
        <fullName evidence="6">C1q domain-containing protein</fullName>
    </recommendedName>
</protein>
<reference evidence="7" key="2">
    <citation type="submission" date="2025-09" db="UniProtKB">
        <authorList>
            <consortium name="Ensembl"/>
        </authorList>
    </citation>
    <scope>IDENTIFICATION</scope>
</reference>
<feature type="coiled-coil region" evidence="4">
    <location>
        <begin position="37"/>
        <end position="64"/>
    </location>
</feature>
<dbReference type="InterPro" id="IPR050822">
    <property type="entry name" value="Cerebellin_Synaptic_Org"/>
</dbReference>
<dbReference type="PROSITE" id="PS50871">
    <property type="entry name" value="C1Q"/>
    <property type="match status" value="1"/>
</dbReference>
<sequence length="207" mass="22749">MKTPILFFTLSCVLCSAQMNQNANDNNNQCCSMAQSVLSLMEKISQLESRLENTEKEVVELRSLTQGAPKVAFSTSLHDSDSDSGNVGPFNTATALKYKKVFTNIGSCYNPSTGMFTAQVKGLYFFHFTMLNNRQTVPNSVLILRKNGEQVVSLWDVSGSDPDSASNAALLPLEVGDSVHVELPPNRLVYDDSAHYNTFTGFLLFTV</sequence>
<proteinExistence type="predicted"/>
<keyword evidence="2" id="KW-0964">Secreted</keyword>
<dbReference type="SMART" id="SM00110">
    <property type="entry name" value="C1Q"/>
    <property type="match status" value="1"/>
</dbReference>
<dbReference type="PANTHER" id="PTHR22923:SF102">
    <property type="entry name" value="CEREBELLIN 13-RELATED"/>
    <property type="match status" value="1"/>
</dbReference>
<dbReference type="AlphaFoldDB" id="A0A8C6SR13"/>
<dbReference type="Ensembl" id="ENSNMLT00000011134.1">
    <property type="protein sequence ID" value="ENSNMLP00000009859.1"/>
    <property type="gene ID" value="ENSNMLG00000006829.1"/>
</dbReference>
<dbReference type="SUPFAM" id="SSF49842">
    <property type="entry name" value="TNF-like"/>
    <property type="match status" value="1"/>
</dbReference>
<keyword evidence="8" id="KW-1185">Reference proteome</keyword>
<keyword evidence="3 5" id="KW-0732">Signal</keyword>
<evidence type="ECO:0000256" key="5">
    <source>
        <dbReference type="SAM" id="SignalP"/>
    </source>
</evidence>
<dbReference type="Pfam" id="PF00386">
    <property type="entry name" value="C1q"/>
    <property type="match status" value="1"/>
</dbReference>
<reference evidence="7" key="1">
    <citation type="submission" date="2025-08" db="UniProtKB">
        <authorList>
            <consortium name="Ensembl"/>
        </authorList>
    </citation>
    <scope>IDENTIFICATION</scope>
</reference>
<feature type="chain" id="PRO_5034414485" description="C1q domain-containing protein" evidence="5">
    <location>
        <begin position="18"/>
        <end position="207"/>
    </location>
</feature>
<evidence type="ECO:0000256" key="1">
    <source>
        <dbReference type="ARBA" id="ARBA00004613"/>
    </source>
</evidence>
<evidence type="ECO:0000313" key="8">
    <source>
        <dbReference type="Proteomes" id="UP000694523"/>
    </source>
</evidence>
<feature type="domain" description="C1q" evidence="6">
    <location>
        <begin position="66"/>
        <end position="207"/>
    </location>
</feature>
<evidence type="ECO:0000313" key="7">
    <source>
        <dbReference type="Ensembl" id="ENSNMLP00000009859.1"/>
    </source>
</evidence>
<keyword evidence="4" id="KW-0175">Coiled coil</keyword>